<feature type="region of interest" description="Disordered" evidence="7">
    <location>
        <begin position="630"/>
        <end position="690"/>
    </location>
</feature>
<comment type="catalytic activity">
    <reaction evidence="1">
        <text>ATP + protein L-histidine = ADP + protein N-phospho-L-histidine.</text>
        <dbReference type="EC" id="2.7.13.3"/>
    </reaction>
</comment>
<feature type="region of interest" description="Disordered" evidence="7">
    <location>
        <begin position="463"/>
        <end position="487"/>
    </location>
</feature>
<dbReference type="EMBL" id="FUXL01000004">
    <property type="protein sequence ID" value="SJZ97699.1"/>
    <property type="molecule type" value="Genomic_DNA"/>
</dbReference>
<dbReference type="InterPro" id="IPR036097">
    <property type="entry name" value="HisK_dim/P_sf"/>
</dbReference>
<evidence type="ECO:0000313" key="11">
    <source>
        <dbReference type="Proteomes" id="UP000190135"/>
    </source>
</evidence>
<dbReference type="InterPro" id="IPR003594">
    <property type="entry name" value="HATPase_dom"/>
</dbReference>
<evidence type="ECO:0000256" key="2">
    <source>
        <dbReference type="ARBA" id="ARBA00012438"/>
    </source>
</evidence>
<dbReference type="CDD" id="cd00082">
    <property type="entry name" value="HisKA"/>
    <property type="match status" value="1"/>
</dbReference>
<keyword evidence="11" id="KW-1185">Reference proteome</keyword>
<dbReference type="STRING" id="1365950.SAMN05428963_104301"/>
<dbReference type="SMART" id="SM00387">
    <property type="entry name" value="HATPase_c"/>
    <property type="match status" value="1"/>
</dbReference>
<evidence type="ECO:0000256" key="7">
    <source>
        <dbReference type="SAM" id="MobiDB-lite"/>
    </source>
</evidence>
<evidence type="ECO:0000256" key="1">
    <source>
        <dbReference type="ARBA" id="ARBA00000085"/>
    </source>
</evidence>
<keyword evidence="6" id="KW-0175">Coiled coil</keyword>
<dbReference type="InterPro" id="IPR005467">
    <property type="entry name" value="His_kinase_dom"/>
</dbReference>
<feature type="compositionally biased region" description="Basic and acidic residues" evidence="7">
    <location>
        <begin position="722"/>
        <end position="732"/>
    </location>
</feature>
<dbReference type="SMART" id="SM00091">
    <property type="entry name" value="PAS"/>
    <property type="match status" value="2"/>
</dbReference>
<feature type="compositionally biased region" description="Basic and acidic residues" evidence="7">
    <location>
        <begin position="679"/>
        <end position="690"/>
    </location>
</feature>
<dbReference type="GO" id="GO:0000155">
    <property type="term" value="F:phosphorelay sensor kinase activity"/>
    <property type="evidence" value="ECO:0007669"/>
    <property type="project" value="InterPro"/>
</dbReference>
<dbReference type="SUPFAM" id="SSF55874">
    <property type="entry name" value="ATPase domain of HSP90 chaperone/DNA topoisomerase II/histidine kinase"/>
    <property type="match status" value="1"/>
</dbReference>
<evidence type="ECO:0000259" key="9">
    <source>
        <dbReference type="PROSITE" id="PS50112"/>
    </source>
</evidence>
<evidence type="ECO:0000256" key="4">
    <source>
        <dbReference type="ARBA" id="ARBA00022679"/>
    </source>
</evidence>
<dbReference type="InterPro" id="IPR004358">
    <property type="entry name" value="Sig_transdc_His_kin-like_C"/>
</dbReference>
<dbReference type="SUPFAM" id="SSF47384">
    <property type="entry name" value="Homodimeric domain of signal transducing histidine kinase"/>
    <property type="match status" value="1"/>
</dbReference>
<feature type="domain" description="PAS" evidence="9">
    <location>
        <begin position="924"/>
        <end position="981"/>
    </location>
</feature>
<feature type="domain" description="Histidine kinase" evidence="8">
    <location>
        <begin position="1068"/>
        <end position="1289"/>
    </location>
</feature>
<accession>A0A1T4Q1U3</accession>
<evidence type="ECO:0000256" key="3">
    <source>
        <dbReference type="ARBA" id="ARBA00022553"/>
    </source>
</evidence>
<feature type="coiled-coil region" evidence="6">
    <location>
        <begin position="911"/>
        <end position="938"/>
    </location>
</feature>
<dbReference type="PROSITE" id="PS50109">
    <property type="entry name" value="HIS_KIN"/>
    <property type="match status" value="1"/>
</dbReference>
<proteinExistence type="predicted"/>
<feature type="compositionally biased region" description="Low complexity" evidence="7">
    <location>
        <begin position="409"/>
        <end position="430"/>
    </location>
</feature>
<dbReference type="GO" id="GO:0006355">
    <property type="term" value="P:regulation of DNA-templated transcription"/>
    <property type="evidence" value="ECO:0007669"/>
    <property type="project" value="InterPro"/>
</dbReference>
<dbReference type="CDD" id="cd00130">
    <property type="entry name" value="PAS"/>
    <property type="match status" value="2"/>
</dbReference>
<dbReference type="SUPFAM" id="SSF55785">
    <property type="entry name" value="PYP-like sensor domain (PAS domain)"/>
    <property type="match status" value="1"/>
</dbReference>
<dbReference type="Gene3D" id="3.30.565.10">
    <property type="entry name" value="Histidine kinase-like ATPase, C-terminal domain"/>
    <property type="match status" value="1"/>
</dbReference>
<dbReference type="Pfam" id="PF00512">
    <property type="entry name" value="HisKA"/>
    <property type="match status" value="1"/>
</dbReference>
<dbReference type="Gene3D" id="3.30.450.20">
    <property type="entry name" value="PAS domain"/>
    <property type="match status" value="1"/>
</dbReference>
<feature type="region of interest" description="Disordered" evidence="7">
    <location>
        <begin position="270"/>
        <end position="440"/>
    </location>
</feature>
<dbReference type="Gene3D" id="1.10.287.130">
    <property type="match status" value="1"/>
</dbReference>
<dbReference type="InterPro" id="IPR035965">
    <property type="entry name" value="PAS-like_dom_sf"/>
</dbReference>
<dbReference type="PROSITE" id="PS50112">
    <property type="entry name" value="PAS"/>
    <property type="match status" value="1"/>
</dbReference>
<dbReference type="GO" id="GO:0005886">
    <property type="term" value="C:plasma membrane"/>
    <property type="evidence" value="ECO:0007669"/>
    <property type="project" value="TreeGrafter"/>
</dbReference>
<dbReference type="PANTHER" id="PTHR43047">
    <property type="entry name" value="TWO-COMPONENT HISTIDINE PROTEIN KINASE"/>
    <property type="match status" value="1"/>
</dbReference>
<dbReference type="InterPro" id="IPR036890">
    <property type="entry name" value="HATPase_C_sf"/>
</dbReference>
<dbReference type="InterPro" id="IPR000014">
    <property type="entry name" value="PAS"/>
</dbReference>
<feature type="region of interest" description="Disordered" evidence="7">
    <location>
        <begin position="220"/>
        <end position="258"/>
    </location>
</feature>
<sequence length="1293" mass="138053">MTTGMTALGIMTRPDIRQANIDGAPVVVLTPSLDGVIWANGAGARLVGVLPGAHAEPQPLKTSLPTTRQIASVSRRLAQSGEARLILRAPGGSMKPAVAEVRLVEVSGERHAILIADPTSAGEALSPEHLAERLIEEAGLSDGLAAVVSRDGVLAESAAMDIARVGEALDAFRAGSDDLSQARVDMANVRFARLGGDMILVAMEPDPVPPDLGVEEPALEAETPAPPAPPQEEAAPEANPSSPRAFSVKRQPLPSGRHKLDIGALIQRWNSRRADPAAPTDDGQVESQPSRPEAAALPLSEDNDIAPDAPASTEDLEEARHDPASEARSADLKEHDGEASAPTEDFATDRDEDGAATSESLPVIEPDESTAAAPEDAEPVATEPTPLDDDDIVEIDLTVVPRSEDAPSDALADAEGAPPADAAEAGGPEAVSDGEADAADKEGELNTLPDALEATAFEATADGTGEHPLLDADIPAPAPTDPVTLAQEPADTASGDGFFKPDFGTAPVRFVWRIDADGRFRSFSPEFPACVGPHAADVIGRTFREVARVFDFDRTGEIAQLLERRDTWSGRSVLWPVETTDLKVPVDLAALPTYDRERSFDGFRGFGIVRMSEAVPDPDRLGLILTAAGAASKEAPDDRPSQTEGTTEVDGAGMALTASQDVEIRPFGRRASPPQESSGFERDIDASDEPRRLREAILSEAEEAAFRAIGRRLGQNGEEEPKDGRKENEEFRPITAGDFVVRTAPLADNDESEDAASEASSGDAADRIETLSVAHPAIALDHLGDDEASDDEEEAVEDVLSRLRSRLDQVFGPLPLAVLAQFRDTLAYANPAFLALSGYASAEALSQAGGLGELFAESQEPLQDGRLAMRHADGQVVKTAVRMQRVSFLERACLVISFTADQAKPDHDDRQAETLSEIEELRREVEELQSVLNTATDGVVMLDGEGNIRSMNGAAQAMFAVGPVEVAGRPFSMLMAHESQRIALDYLDMLKDNGLPAMLNDGREVTGRVAKGDGQVPLFITASRLTRERGYCVVIRDITHWKRVEEDLVKARREAEDASLHKSRFLANISHELRTPLNAIIGFADVMASECFGPIGHERYLEYLADIKRSGHHVLDLVNDLLDISKAEAGRAELVFEAVSLNDVVSEVCSLMQPQAGRERVIVRSNLPSSVPPVVADRRSMRQIALNLLSNAIRFTPSGGQVVASTAYSPDGEVILKIRDSGIGMTDKEIELALKPFQQVNPSARERGDGTGLGLPLTKTLTEANEARFSIHSTPGEGTVVEVAFPPQRVLAD</sequence>
<evidence type="ECO:0000259" key="8">
    <source>
        <dbReference type="PROSITE" id="PS50109"/>
    </source>
</evidence>
<dbReference type="PRINTS" id="PR00344">
    <property type="entry name" value="BCTRLSENSOR"/>
</dbReference>
<dbReference type="SMART" id="SM00388">
    <property type="entry name" value="HisKA"/>
    <property type="match status" value="1"/>
</dbReference>
<gene>
    <name evidence="10" type="ORF">SAMN05428963_104301</name>
</gene>
<keyword evidence="3" id="KW-0597">Phosphoprotein</keyword>
<feature type="compositionally biased region" description="Basic and acidic residues" evidence="7">
    <location>
        <begin position="318"/>
        <end position="338"/>
    </location>
</feature>
<feature type="region of interest" description="Disordered" evidence="7">
    <location>
        <begin position="711"/>
        <end position="740"/>
    </location>
</feature>
<dbReference type="RefSeq" id="WP_165690809.1">
    <property type="nucleotide sequence ID" value="NZ_FUXL01000004.1"/>
</dbReference>
<dbReference type="Pfam" id="PF00989">
    <property type="entry name" value="PAS"/>
    <property type="match status" value="1"/>
</dbReference>
<organism evidence="10 11">
    <name type="scientific">Consotaella salsifontis</name>
    <dbReference type="NCBI Taxonomy" id="1365950"/>
    <lineage>
        <taxon>Bacteria</taxon>
        <taxon>Pseudomonadati</taxon>
        <taxon>Pseudomonadota</taxon>
        <taxon>Alphaproteobacteria</taxon>
        <taxon>Hyphomicrobiales</taxon>
        <taxon>Aurantimonadaceae</taxon>
        <taxon>Consotaella</taxon>
    </lineage>
</organism>
<name>A0A1T4Q1U3_9HYPH</name>
<reference evidence="10 11" key="1">
    <citation type="submission" date="2017-02" db="EMBL/GenBank/DDBJ databases">
        <authorList>
            <person name="Peterson S.W."/>
        </authorList>
    </citation>
    <scope>NUCLEOTIDE SEQUENCE [LARGE SCALE GENOMIC DNA]</scope>
    <source>
        <strain evidence="10 11">USBA 369</strain>
    </source>
</reference>
<dbReference type="InterPro" id="IPR013767">
    <property type="entry name" value="PAS_fold"/>
</dbReference>
<evidence type="ECO:0000256" key="5">
    <source>
        <dbReference type="ARBA" id="ARBA00022777"/>
    </source>
</evidence>
<dbReference type="GO" id="GO:0009927">
    <property type="term" value="F:histidine phosphotransfer kinase activity"/>
    <property type="evidence" value="ECO:0007669"/>
    <property type="project" value="TreeGrafter"/>
</dbReference>
<evidence type="ECO:0000313" key="10">
    <source>
        <dbReference type="EMBL" id="SJZ97699.1"/>
    </source>
</evidence>
<dbReference type="NCBIfam" id="TIGR00229">
    <property type="entry name" value="sensory_box"/>
    <property type="match status" value="1"/>
</dbReference>
<dbReference type="Proteomes" id="UP000190135">
    <property type="component" value="Unassembled WGS sequence"/>
</dbReference>
<dbReference type="InterPro" id="IPR003661">
    <property type="entry name" value="HisK_dim/P_dom"/>
</dbReference>
<dbReference type="PANTHER" id="PTHR43047:SF72">
    <property type="entry name" value="OSMOSENSING HISTIDINE PROTEIN KINASE SLN1"/>
    <property type="match status" value="1"/>
</dbReference>
<evidence type="ECO:0000256" key="6">
    <source>
        <dbReference type="SAM" id="Coils"/>
    </source>
</evidence>
<keyword evidence="5 10" id="KW-0418">Kinase</keyword>
<dbReference type="EC" id="2.7.13.3" evidence="2"/>
<dbReference type="Pfam" id="PF02518">
    <property type="entry name" value="HATPase_c"/>
    <property type="match status" value="1"/>
</dbReference>
<keyword evidence="4" id="KW-0808">Transferase</keyword>
<protein>
    <recommendedName>
        <fullName evidence="2">histidine kinase</fullName>
        <ecNumber evidence="2">2.7.13.3</ecNumber>
    </recommendedName>
</protein>